<keyword evidence="1" id="KW-0732">Signal</keyword>
<evidence type="ECO:0000256" key="1">
    <source>
        <dbReference type="SAM" id="SignalP"/>
    </source>
</evidence>
<dbReference type="EMBL" id="SACK01000002">
    <property type="protein sequence ID" value="RVU01963.1"/>
    <property type="molecule type" value="Genomic_DNA"/>
</dbReference>
<feature type="signal peptide" evidence="1">
    <location>
        <begin position="1"/>
        <end position="19"/>
    </location>
</feature>
<proteinExistence type="predicted"/>
<evidence type="ECO:0000313" key="2">
    <source>
        <dbReference type="EMBL" id="RVU01963.1"/>
    </source>
</evidence>
<feature type="chain" id="PRO_5019128969" description="TonB C-terminal domain-containing protein" evidence="1">
    <location>
        <begin position="20"/>
        <end position="157"/>
    </location>
</feature>
<evidence type="ECO:0008006" key="4">
    <source>
        <dbReference type="Google" id="ProtNLM"/>
    </source>
</evidence>
<accession>A0A437MWC7</accession>
<organism evidence="2 3">
    <name type="scientific">Mucilaginibacter limnophilus</name>
    <dbReference type="NCBI Taxonomy" id="1932778"/>
    <lineage>
        <taxon>Bacteria</taxon>
        <taxon>Pseudomonadati</taxon>
        <taxon>Bacteroidota</taxon>
        <taxon>Sphingobacteriia</taxon>
        <taxon>Sphingobacteriales</taxon>
        <taxon>Sphingobacteriaceae</taxon>
        <taxon>Mucilaginibacter</taxon>
    </lineage>
</organism>
<dbReference type="Proteomes" id="UP000282759">
    <property type="component" value="Unassembled WGS sequence"/>
</dbReference>
<comment type="caution">
    <text evidence="2">The sequence shown here is derived from an EMBL/GenBank/DDBJ whole genome shotgun (WGS) entry which is preliminary data.</text>
</comment>
<dbReference type="OrthoDB" id="9860213at2"/>
<gene>
    <name evidence="2" type="ORF">EOD41_08405</name>
</gene>
<keyword evidence="3" id="KW-1185">Reference proteome</keyword>
<dbReference type="AlphaFoldDB" id="A0A437MWC7"/>
<evidence type="ECO:0000313" key="3">
    <source>
        <dbReference type="Proteomes" id="UP000282759"/>
    </source>
</evidence>
<dbReference type="RefSeq" id="WP_127704327.1">
    <property type="nucleotide sequence ID" value="NZ_SACK01000002.1"/>
</dbReference>
<sequence>MKPYLALLIAFLLSGSVYAQTQLEPFKKNIQRMLVYPAFLRQTCTPAFTNMLIDIDGKGKVVDVKISDSAPDLLREEFNKIKGSFKLELLNEFITAKKLKDCGIIIPLFWVYGNDYCVNAVEETWITNNYFAFDSNMYTKLTFNAQPIVTKLYKPVR</sequence>
<name>A0A437MWC7_9SPHI</name>
<protein>
    <recommendedName>
        <fullName evidence="4">TonB C-terminal domain-containing protein</fullName>
    </recommendedName>
</protein>
<reference evidence="2 3" key="1">
    <citation type="submission" date="2019-01" db="EMBL/GenBank/DDBJ databases">
        <authorList>
            <person name="Chen W.-M."/>
        </authorList>
    </citation>
    <scope>NUCLEOTIDE SEQUENCE [LARGE SCALE GENOMIC DNA]</scope>
    <source>
        <strain evidence="2 3">YBJ-36</strain>
    </source>
</reference>